<feature type="compositionally biased region" description="Basic and acidic residues" evidence="1">
    <location>
        <begin position="223"/>
        <end position="237"/>
    </location>
</feature>
<feature type="region of interest" description="Disordered" evidence="1">
    <location>
        <begin position="210"/>
        <end position="256"/>
    </location>
</feature>
<feature type="compositionally biased region" description="Basic residues" evidence="1">
    <location>
        <begin position="317"/>
        <end position="326"/>
    </location>
</feature>
<accession>A0A0J9S7F4</accession>
<feature type="compositionally biased region" description="Polar residues" evidence="1">
    <location>
        <begin position="1115"/>
        <end position="1142"/>
    </location>
</feature>
<feature type="compositionally biased region" description="Basic and acidic residues" evidence="1">
    <location>
        <begin position="1160"/>
        <end position="1182"/>
    </location>
</feature>
<feature type="region of interest" description="Disordered" evidence="1">
    <location>
        <begin position="445"/>
        <end position="506"/>
    </location>
</feature>
<feature type="compositionally biased region" description="Polar residues" evidence="1">
    <location>
        <begin position="415"/>
        <end position="427"/>
    </location>
</feature>
<feature type="region of interest" description="Disordered" evidence="1">
    <location>
        <begin position="365"/>
        <end position="432"/>
    </location>
</feature>
<evidence type="ECO:0000313" key="3">
    <source>
        <dbReference type="Proteomes" id="UP000053562"/>
    </source>
</evidence>
<feature type="compositionally biased region" description="Basic residues" evidence="1">
    <location>
        <begin position="395"/>
        <end position="413"/>
    </location>
</feature>
<feature type="compositionally biased region" description="Basic and acidic residues" evidence="1">
    <location>
        <begin position="1326"/>
        <end position="1341"/>
    </location>
</feature>
<organism evidence="2 3">
    <name type="scientific">Plasmodium vivax India VII</name>
    <dbReference type="NCBI Taxonomy" id="1077284"/>
    <lineage>
        <taxon>Eukaryota</taxon>
        <taxon>Sar</taxon>
        <taxon>Alveolata</taxon>
        <taxon>Apicomplexa</taxon>
        <taxon>Aconoidasida</taxon>
        <taxon>Haemosporida</taxon>
        <taxon>Plasmodiidae</taxon>
        <taxon>Plasmodium</taxon>
        <taxon>Plasmodium (Plasmodium)</taxon>
    </lineage>
</organism>
<feature type="compositionally biased region" description="Polar residues" evidence="1">
    <location>
        <begin position="1259"/>
        <end position="1304"/>
    </location>
</feature>
<feature type="compositionally biased region" description="Low complexity" evidence="1">
    <location>
        <begin position="373"/>
        <end position="383"/>
    </location>
</feature>
<feature type="region of interest" description="Disordered" evidence="1">
    <location>
        <begin position="1389"/>
        <end position="1429"/>
    </location>
</feature>
<feature type="region of interest" description="Disordered" evidence="1">
    <location>
        <begin position="1254"/>
        <end position="1314"/>
    </location>
</feature>
<reference evidence="2 3" key="1">
    <citation type="submission" date="2011-08" db="EMBL/GenBank/DDBJ databases">
        <title>The Genome Sequence of Plasmodium vivax India VII.</title>
        <authorList>
            <consortium name="The Broad Institute Genome Sequencing Platform"/>
            <consortium name="The Broad Institute Genome Sequencing Center for Infectious Disease"/>
            <person name="Neafsey D."/>
            <person name="Carlton J."/>
            <person name="Barnwell J."/>
            <person name="Collins W."/>
            <person name="Escalante A."/>
            <person name="Mullikin J."/>
            <person name="Saul A."/>
            <person name="Guigo R."/>
            <person name="Camara F."/>
            <person name="Young S.K."/>
            <person name="Zeng Q."/>
            <person name="Gargeya S."/>
            <person name="Fitzgerald M."/>
            <person name="Haas B."/>
            <person name="Abouelleil A."/>
            <person name="Alvarado L."/>
            <person name="Arachchi H.M."/>
            <person name="Berlin A."/>
            <person name="Brown A."/>
            <person name="Chapman S.B."/>
            <person name="Chen Z."/>
            <person name="Dunbar C."/>
            <person name="Freedman E."/>
            <person name="Gearin G."/>
            <person name="Gellesch M."/>
            <person name="Goldberg J."/>
            <person name="Griggs A."/>
            <person name="Gujja S."/>
            <person name="Heiman D."/>
            <person name="Howarth C."/>
            <person name="Larson L."/>
            <person name="Lui A."/>
            <person name="MacDonald P.J.P."/>
            <person name="Montmayeur A."/>
            <person name="Murphy C."/>
            <person name="Neiman D."/>
            <person name="Pearson M."/>
            <person name="Priest M."/>
            <person name="Roberts A."/>
            <person name="Saif S."/>
            <person name="Shea T."/>
            <person name="Shenoy N."/>
            <person name="Sisk P."/>
            <person name="Stolte C."/>
            <person name="Sykes S."/>
            <person name="Wortman J."/>
            <person name="Nusbaum C."/>
            <person name="Birren B."/>
        </authorList>
    </citation>
    <scope>NUCLEOTIDE SEQUENCE [LARGE SCALE GENOMIC DNA]</scope>
    <source>
        <strain evidence="2 3">India VII</strain>
    </source>
</reference>
<evidence type="ECO:0000313" key="2">
    <source>
        <dbReference type="EMBL" id="KMZ78636.1"/>
    </source>
</evidence>
<feature type="region of interest" description="Disordered" evidence="1">
    <location>
        <begin position="1791"/>
        <end position="1848"/>
    </location>
</feature>
<protein>
    <submittedName>
        <fullName evidence="2">Uncharacterized protein</fullName>
    </submittedName>
</protein>
<feature type="region of interest" description="Disordered" evidence="1">
    <location>
        <begin position="166"/>
        <end position="193"/>
    </location>
</feature>
<sequence length="2180" mass="238410">MRAQSETIKSSTPLRRIPKNRGTVVRNVSEINPMSEQELKNVIHVYSEANKAYYQNCVKNERNPKKKKKKNISQKTESEEFDTHLLNPLNYRNENFEENGALLHLPGSNVTPNYISQNPSADYGVSSLAYGTLHKSNPLSWGCDYKKHYELPTICSIVKSKHPIYSRPQNAKTGRKGSNVSLKNKSKKQNSTKQCGVACQNDKSFTVKKVPTFGNGKEDEIEDVHHDKHKSSEHGFEKNTAVDTTMKDSSFSDKSKDISDGTCNYRGFSNDSEGSSVGNSNFGGLKNVLEASEQNSNFTLKRQDYNEEGKNDSPNIQHKKRSKSQHNHLNVVNPRSINGMVNMPSGNSVDIILSNSTIMELRTSDTESKGAYCSSGECSGDSSDTSHDNSTPHIGMRRARNYKDRGKRKHKVAGHSSTKGSKPNGKSTKARELSACKESYYVPSSKVAERNTKQGKVSTKCKVPRPGEKHNQNGCADVMWENKNNKKEKQSGKHKNKDSSKNGLNHEPNLFDENCCSRGKKKGKTRGLKHGKLVRKHNLQSSSHVKNNKSLNMRTIHALGCQNGACAGNHNMVASKPSVKQLSNVERCSCVDVKDTPGEKFCATNEMANLVSRSTPKGETLTNREKEAYAEGGPFYAYAFRADTMPRTPLVTYNMCENVPQAGMKNLSQNVFAEVRHELANVNLCAPEYTARRYQSASVLPNFSAESVPEGSTPVPQSHFARAHPQVIHVPLELSQGRLHVQGAAAQVHGVTSQVHGVATQVHGVATQVHGVAAQPHGVAAQPHGAAAQTQAPILQTHVPITATLAPYGQAEFALKREPLPQAQPPQSQAQSQMAQMQQLPFIEKPIVLEQFPLASVISSGELRAADKFCGLTELTNQLVSVKGKNSGAYTTANGLSKPFDQNCNRSHSVVENSSGDLSKKRCSEGVFTNGLIKGSANMDGRYTINGNSSKCIDPFKGSDTKGTFSNGESGVPSWVKTYVDTQTTSLKGEAANVGYLNVYTNKINEKANPNVSSSMGILQCLSSIESPPSDVYHQPHTPQHVAHKKKGNPQDLSQLIKTSNEKLINMQKEQLLEILQEKGDAGVRKTIHTGDRNHHTVSGSHHAGDSSHHKVNSSRHPNGDSNVQPTNQQEPASAKYPQTTGPFKLIDPSPAERQSTQSVKRDSSVERVSDAERASDAERVENNPGEGNGGEFESAKSKDILLLKEAAKVYLHNSGDASLSRGSSTNDPSNVGFTKENLNLLFYADEEGNPLVDVASGGANTPTSISISSEQESCPQSGQRSGQSGHNNESSAQCTDSNGNEGSADNAGKDDGSFVHVGIGARFREDDHGSDECKSDDSVRKRGRSSRVGGVGSDQGGNQVGEKACDKMCDKRCDQTCDLTCDRAVDLTNRSDDVPGSRHTAGRSHRGNTCNGDDMVRVNSANSGSDNGEVERWAAANVSTHESNPQDDASSKTYSLDGVKGSTLQDVEEKNERNVIKVVYTEQVERYGFAKREKSPELRKEKCSLNHHFDEAKKKNGVVECVNFNHSFEKFPSFNEQMEELKFLKETYEREKVDNGKGSDKEVNRNFEVTPISGAQKWAVGRNANPNCHYREQTNFKGEDKVKIFTSALSHLLESNLEERQKGDDPFRTLAPPGRTVHEPIGAIPGGFSSEQKVNKINITYSHHQEGPSVEGPTEDCSITKRNCGEGVVISNRASDKGKDNKYAYRTQHDVPSSDYSFNGRISLSQAGANGEASNIPQHCLERVTFAEETPLFEDSKVVRMEPPQGRRSGILVQNKLVLHKDRCERFTPGLIHHGGRKETHSVWTGRNLSKGKNKPNKELPLKGSIKGSISEKAGRNSRRRNTAERRDKYSIHVSDYFSIRNDDHASYLMSEGGAQNRLASDLSAVPPCKDAKCNDNSYTSRGSDDTKVLRHTGNHFAQLEGAHPGNEYIKEGILASEAQSGKPPQLGELNNDVAFTCNVQSGLNGKRPGENITMGQTLNRGANGQNCNSTLFCCPVKEATSAAPRYSMTTTLMKKLFGKAKKSPERVDKRESDVKCADNVLPGSLGETKRGSLLGKSSVSFKEDKPHSFELPIGGKGGRTFSYVSNGTNGSRRLCTNCPTIACEPFKGGRRTATQDCNAPMGFPAYADRGASIRRSTARRNTATKNNAPPTATPYPKCELICKIPRRAFTTYFQDRGC</sequence>
<feature type="compositionally biased region" description="Gly residues" evidence="1">
    <location>
        <begin position="1350"/>
        <end position="1360"/>
    </location>
</feature>
<evidence type="ECO:0000256" key="1">
    <source>
        <dbReference type="SAM" id="MobiDB-lite"/>
    </source>
</evidence>
<feature type="region of interest" description="Disordered" evidence="1">
    <location>
        <begin position="303"/>
        <end position="329"/>
    </location>
</feature>
<dbReference type="OrthoDB" id="377447at2759"/>
<feature type="region of interest" description="Disordered" evidence="1">
    <location>
        <begin position="1029"/>
        <end position="1050"/>
    </location>
</feature>
<name>A0A0J9S7F4_PLAVI</name>
<dbReference type="EMBL" id="KQ234361">
    <property type="protein sequence ID" value="KMZ78636.1"/>
    <property type="molecule type" value="Genomic_DNA"/>
</dbReference>
<dbReference type="Proteomes" id="UP000053562">
    <property type="component" value="Unassembled WGS sequence"/>
</dbReference>
<gene>
    <name evidence="2" type="ORF">PVIIG_00031</name>
</gene>
<feature type="region of interest" description="Disordered" evidence="1">
    <location>
        <begin position="1326"/>
        <end position="1362"/>
    </location>
</feature>
<feature type="region of interest" description="Disordered" evidence="1">
    <location>
        <begin position="1091"/>
        <end position="1195"/>
    </location>
</feature>
<proteinExistence type="predicted"/>